<evidence type="ECO:0000313" key="2">
    <source>
        <dbReference type="Proteomes" id="UP001374535"/>
    </source>
</evidence>
<reference evidence="1 2" key="1">
    <citation type="journal article" date="2023" name="Life. Sci Alliance">
        <title>Evolutionary insights into 3D genome organization and epigenetic landscape of Vigna mungo.</title>
        <authorList>
            <person name="Junaid A."/>
            <person name="Singh B."/>
            <person name="Bhatia S."/>
        </authorList>
    </citation>
    <scope>NUCLEOTIDE SEQUENCE [LARGE SCALE GENOMIC DNA]</scope>
    <source>
        <strain evidence="1">Urdbean</strain>
    </source>
</reference>
<proteinExistence type="predicted"/>
<feature type="non-terminal residue" evidence="1">
    <location>
        <position position="105"/>
    </location>
</feature>
<dbReference type="Proteomes" id="UP001374535">
    <property type="component" value="Chromosome 6"/>
</dbReference>
<name>A0AAQ3N9B7_VIGMU</name>
<accession>A0AAQ3N9B7</accession>
<dbReference type="EMBL" id="CP144695">
    <property type="protein sequence ID" value="WVZ05669.1"/>
    <property type="molecule type" value="Genomic_DNA"/>
</dbReference>
<protein>
    <submittedName>
        <fullName evidence="1">Uncharacterized protein</fullName>
    </submittedName>
</protein>
<evidence type="ECO:0000313" key="1">
    <source>
        <dbReference type="EMBL" id="WVZ05669.1"/>
    </source>
</evidence>
<keyword evidence="2" id="KW-1185">Reference proteome</keyword>
<organism evidence="1 2">
    <name type="scientific">Vigna mungo</name>
    <name type="common">Black gram</name>
    <name type="synonym">Phaseolus mungo</name>
    <dbReference type="NCBI Taxonomy" id="3915"/>
    <lineage>
        <taxon>Eukaryota</taxon>
        <taxon>Viridiplantae</taxon>
        <taxon>Streptophyta</taxon>
        <taxon>Embryophyta</taxon>
        <taxon>Tracheophyta</taxon>
        <taxon>Spermatophyta</taxon>
        <taxon>Magnoliopsida</taxon>
        <taxon>eudicotyledons</taxon>
        <taxon>Gunneridae</taxon>
        <taxon>Pentapetalae</taxon>
        <taxon>rosids</taxon>
        <taxon>fabids</taxon>
        <taxon>Fabales</taxon>
        <taxon>Fabaceae</taxon>
        <taxon>Papilionoideae</taxon>
        <taxon>50 kb inversion clade</taxon>
        <taxon>NPAAA clade</taxon>
        <taxon>indigoferoid/millettioid clade</taxon>
        <taxon>Phaseoleae</taxon>
        <taxon>Vigna</taxon>
    </lineage>
</organism>
<sequence length="105" mass="11643">SRPKEISSADSLVQALGTQEHCGHVRGLGLGPFPFKVFAINARCHSATSATSSYVELQTQVYSLTSQVNEMKAMMTLMLQNYPSQFLLQFAIFKPSPVIIVKYMK</sequence>
<dbReference type="AlphaFoldDB" id="A0AAQ3N9B7"/>
<gene>
    <name evidence="1" type="ORF">V8G54_019015</name>
</gene>